<evidence type="ECO:0000256" key="1">
    <source>
        <dbReference type="SAM" id="SignalP"/>
    </source>
</evidence>
<dbReference type="OrthoDB" id="413746at2759"/>
<dbReference type="EMBL" id="KB206681">
    <property type="protein sequence ID" value="ELP89090.1"/>
    <property type="molecule type" value="Genomic_DNA"/>
</dbReference>
<reference evidence="2 3" key="1">
    <citation type="submission" date="2012-10" db="EMBL/GenBank/DDBJ databases">
        <authorList>
            <person name="Zafar N."/>
            <person name="Inman J."/>
            <person name="Hall N."/>
            <person name="Lorenzi H."/>
            <person name="Caler E."/>
        </authorList>
    </citation>
    <scope>NUCLEOTIDE SEQUENCE [LARGE SCALE GENOMIC DNA]</scope>
    <source>
        <strain evidence="2 3">IP1</strain>
    </source>
</reference>
<proteinExistence type="predicted"/>
<evidence type="ECO:0000313" key="2">
    <source>
        <dbReference type="EMBL" id="ELP89090.1"/>
    </source>
</evidence>
<dbReference type="VEuPathDB" id="AmoebaDB:EIN_448510"/>
<dbReference type="AlphaFoldDB" id="L7FLT1"/>
<protein>
    <submittedName>
        <fullName evidence="2">Uncharacterized protein</fullName>
    </submittedName>
</protein>
<evidence type="ECO:0000313" key="3">
    <source>
        <dbReference type="Proteomes" id="UP000014680"/>
    </source>
</evidence>
<feature type="chain" id="PRO_5003973765" evidence="1">
    <location>
        <begin position="19"/>
        <end position="332"/>
    </location>
</feature>
<organism evidence="2 3">
    <name type="scientific">Entamoeba invadens IP1</name>
    <dbReference type="NCBI Taxonomy" id="370355"/>
    <lineage>
        <taxon>Eukaryota</taxon>
        <taxon>Amoebozoa</taxon>
        <taxon>Evosea</taxon>
        <taxon>Archamoebae</taxon>
        <taxon>Mastigamoebida</taxon>
        <taxon>Entamoebidae</taxon>
        <taxon>Entamoeba</taxon>
    </lineage>
</organism>
<sequence length="332" mass="38757">MILFLNFLLISVVTLSFTRTPRLSSPFGRHFRIENPPNRFKNSFIDVSKFNFSGECADVFSHPPNSDRDYIVGSYDFRSSCVPSMMWDSLTLARYSMRNAHIVLLLFSFPPQKCKHDLTRLAKLNIELQKVEKSSEEDAVIARYTYYDKFIDENYKNISRIVFIDPRDVAFFNDFFATFSENDIGWLIECFGPKAPEDCFGPYSFKLHAEWLEQFYSKEVEDDFVRRKLPAVNGGFGYGGVEKMKKVLQIYHENADKTIKLWGYDQALLNVLYYNGSFDEVGMKGVICEQKLCYIGRNSMEVKDKVIYYNNTQCSPVAMHKFNVKSTQWKLW</sequence>
<dbReference type="SUPFAM" id="SSF53448">
    <property type="entry name" value="Nucleotide-diphospho-sugar transferases"/>
    <property type="match status" value="1"/>
</dbReference>
<name>L7FLT1_ENTIV</name>
<keyword evidence="3" id="KW-1185">Reference proteome</keyword>
<dbReference type="Proteomes" id="UP000014680">
    <property type="component" value="Unassembled WGS sequence"/>
</dbReference>
<feature type="signal peptide" evidence="1">
    <location>
        <begin position="1"/>
        <end position="18"/>
    </location>
</feature>
<dbReference type="RefSeq" id="XP_004255861.1">
    <property type="nucleotide sequence ID" value="XM_004255813.1"/>
</dbReference>
<dbReference type="GeneID" id="14888060"/>
<dbReference type="InterPro" id="IPR029044">
    <property type="entry name" value="Nucleotide-diphossugar_trans"/>
</dbReference>
<accession>L7FLT1</accession>
<keyword evidence="1" id="KW-0732">Signal</keyword>
<dbReference type="KEGG" id="eiv:EIN_448510"/>
<gene>
    <name evidence="2" type="ORF">EIN_448510</name>
</gene>